<dbReference type="GO" id="GO:0004553">
    <property type="term" value="F:hydrolase activity, hydrolyzing O-glycosyl compounds"/>
    <property type="evidence" value="ECO:0007669"/>
    <property type="project" value="InterPro"/>
</dbReference>
<evidence type="ECO:0000259" key="3">
    <source>
        <dbReference type="SMART" id="SM00642"/>
    </source>
</evidence>
<dbReference type="InterPro" id="IPR013783">
    <property type="entry name" value="Ig-like_fold"/>
</dbReference>
<dbReference type="RefSeq" id="WP_125072633.1">
    <property type="nucleotide sequence ID" value="NZ_QWZQ01000029.1"/>
</dbReference>
<dbReference type="Gene3D" id="3.20.20.80">
    <property type="entry name" value="Glycosidases"/>
    <property type="match status" value="1"/>
</dbReference>
<evidence type="ECO:0000256" key="2">
    <source>
        <dbReference type="ARBA" id="ARBA00023295"/>
    </source>
</evidence>
<evidence type="ECO:0000313" key="4">
    <source>
        <dbReference type="EMBL" id="RRK10122.1"/>
    </source>
</evidence>
<dbReference type="GO" id="GO:0005975">
    <property type="term" value="P:carbohydrate metabolic process"/>
    <property type="evidence" value="ECO:0007669"/>
    <property type="project" value="InterPro"/>
</dbReference>
<feature type="domain" description="Glycosyl hydrolase family 13 catalytic" evidence="3">
    <location>
        <begin position="141"/>
        <end position="501"/>
    </location>
</feature>
<accession>A0A3R8J6M8</accession>
<sequence>MLLAGILHRPESEDTAILADHQVMLRLKTALDDVTKVEVIYADMYLWQEGTPMQTTAMHRGLATQSNQYWTLPVTIPTNRLIYGFRITDQDGQSIGYGDDGFFEDTLTNWAVAGHYFHLPYLHVSDAELPPAWVKDTVWYQIFPERFANGDRKNDPENVTAWGAGPVKRDSFYGGDLRGVIDHLDDLADLGINGLYLCPIFTSPSNHKYDTIDHFEIDPHFGTKADFQELVAKAHARGIKVMLDAVFNHFGEQSPQWQDVVKNGQQSRFADWFHVHGWPVGRDPKTQQLNYETFATGAAMPKVNTQNPAVQDYLINVTKYWIEQFDIDAWRFDVADEVDHGFWRKLCGALRAVKPDVYLLGEAWHSSQALVNNGQFNAVMNYPLTQPIPALLNHELSLAAYVGKTNLQLTQYRLPNQQAMFNAIDTHDTQRLLTTLHGDEDKLKAALALLMLLPGSPCLYYGTEVGMAGGPDPDNRRCMNWQPNTDQLALKAFVKRLIGFRRQRADFLATSELSWQIDDQCLTLKRQGPTQTVCGRFNLGTTAIKAAIQNVVISNRTSAHQLLPGGFEIKVN</sequence>
<dbReference type="InterPro" id="IPR017853">
    <property type="entry name" value="GH"/>
</dbReference>
<dbReference type="CDD" id="cd11338">
    <property type="entry name" value="AmyAc_CMD"/>
    <property type="match status" value="1"/>
</dbReference>
<dbReference type="SUPFAM" id="SSF51445">
    <property type="entry name" value="(Trans)glycosidases"/>
    <property type="match status" value="1"/>
</dbReference>
<dbReference type="InterPro" id="IPR014756">
    <property type="entry name" value="Ig_E-set"/>
</dbReference>
<dbReference type="OrthoDB" id="9805159at2"/>
<comment type="caution">
    <text evidence="4">The sequence shown here is derived from an EMBL/GenBank/DDBJ whole genome shotgun (WGS) entry which is preliminary data.</text>
</comment>
<keyword evidence="2 4" id="KW-0326">Glycosidase</keyword>
<keyword evidence="5" id="KW-1185">Reference proteome</keyword>
<protein>
    <submittedName>
        <fullName evidence="4">Alpha-glycosidase</fullName>
    </submittedName>
</protein>
<organism evidence="4 5">
    <name type="scientific">Lactiplantibacillus garii</name>
    <dbReference type="NCBI Taxonomy" id="2306423"/>
    <lineage>
        <taxon>Bacteria</taxon>
        <taxon>Bacillati</taxon>
        <taxon>Bacillota</taxon>
        <taxon>Bacilli</taxon>
        <taxon>Lactobacillales</taxon>
        <taxon>Lactobacillaceae</taxon>
        <taxon>Lactiplantibacillus</taxon>
    </lineage>
</organism>
<dbReference type="InterPro" id="IPR006047">
    <property type="entry name" value="GH13_cat_dom"/>
</dbReference>
<reference evidence="4 5" key="1">
    <citation type="submission" date="2018-08" db="EMBL/GenBank/DDBJ databases">
        <title>Genome Lactobacillus garii FI11369.</title>
        <authorList>
            <person name="Diaz M."/>
            <person name="Narbad A."/>
        </authorList>
    </citation>
    <scope>NUCLEOTIDE SEQUENCE [LARGE SCALE GENOMIC DNA]</scope>
    <source>
        <strain evidence="4 5">FI11369</strain>
    </source>
</reference>
<dbReference type="PANTHER" id="PTHR10357:SF210">
    <property type="entry name" value="MALTODEXTRIN GLUCOSIDASE"/>
    <property type="match status" value="1"/>
</dbReference>
<dbReference type="SMART" id="SM00642">
    <property type="entry name" value="Aamy"/>
    <property type="match status" value="1"/>
</dbReference>
<dbReference type="InterPro" id="IPR004185">
    <property type="entry name" value="Glyco_hydro_13_lg-like_dom"/>
</dbReference>
<dbReference type="AlphaFoldDB" id="A0A3R8J6M8"/>
<gene>
    <name evidence="4" type="ORF">D1831_09165</name>
</gene>
<evidence type="ECO:0000256" key="1">
    <source>
        <dbReference type="ARBA" id="ARBA00022801"/>
    </source>
</evidence>
<dbReference type="Gene3D" id="3.90.400.10">
    <property type="entry name" value="Oligo-1,6-glucosidase, Domain 2"/>
    <property type="match status" value="1"/>
</dbReference>
<evidence type="ECO:0000313" key="5">
    <source>
        <dbReference type="Proteomes" id="UP000283633"/>
    </source>
</evidence>
<name>A0A3R8J6M8_9LACO</name>
<dbReference type="PANTHER" id="PTHR10357">
    <property type="entry name" value="ALPHA-AMYLASE FAMILY MEMBER"/>
    <property type="match status" value="1"/>
</dbReference>
<keyword evidence="1" id="KW-0378">Hydrolase</keyword>
<dbReference type="SUPFAM" id="SSF81296">
    <property type="entry name" value="E set domains"/>
    <property type="match status" value="1"/>
</dbReference>
<dbReference type="Pfam" id="PF00128">
    <property type="entry name" value="Alpha-amylase"/>
    <property type="match status" value="1"/>
</dbReference>
<dbReference type="InterPro" id="IPR045857">
    <property type="entry name" value="O16G_dom_2"/>
</dbReference>
<proteinExistence type="predicted"/>
<dbReference type="Proteomes" id="UP000283633">
    <property type="component" value="Unassembled WGS sequence"/>
</dbReference>
<dbReference type="Gene3D" id="2.60.40.10">
    <property type="entry name" value="Immunoglobulins"/>
    <property type="match status" value="1"/>
</dbReference>
<dbReference type="EMBL" id="QWZQ01000029">
    <property type="protein sequence ID" value="RRK10122.1"/>
    <property type="molecule type" value="Genomic_DNA"/>
</dbReference>
<dbReference type="CDD" id="cd02857">
    <property type="entry name" value="E_set_CDase_PDE_N"/>
    <property type="match status" value="1"/>
</dbReference>
<dbReference type="Pfam" id="PF02903">
    <property type="entry name" value="Alpha-amylase_N"/>
    <property type="match status" value="1"/>
</dbReference>